<keyword evidence="3" id="KW-1185">Reference proteome</keyword>
<evidence type="ECO:0000313" key="2">
    <source>
        <dbReference type="EMBL" id="KAF2745395.1"/>
    </source>
</evidence>
<protein>
    <submittedName>
        <fullName evidence="2">Uncharacterized protein</fullName>
    </submittedName>
</protein>
<organism evidence="2 3">
    <name type="scientific">Sporormia fimetaria CBS 119925</name>
    <dbReference type="NCBI Taxonomy" id="1340428"/>
    <lineage>
        <taxon>Eukaryota</taxon>
        <taxon>Fungi</taxon>
        <taxon>Dikarya</taxon>
        <taxon>Ascomycota</taxon>
        <taxon>Pezizomycotina</taxon>
        <taxon>Dothideomycetes</taxon>
        <taxon>Pleosporomycetidae</taxon>
        <taxon>Pleosporales</taxon>
        <taxon>Sporormiaceae</taxon>
        <taxon>Sporormia</taxon>
    </lineage>
</organism>
<proteinExistence type="predicted"/>
<feature type="compositionally biased region" description="Low complexity" evidence="1">
    <location>
        <begin position="7"/>
        <end position="27"/>
    </location>
</feature>
<name>A0A6A6V4H5_9PLEO</name>
<evidence type="ECO:0000313" key="3">
    <source>
        <dbReference type="Proteomes" id="UP000799440"/>
    </source>
</evidence>
<accession>A0A6A6V4H5</accession>
<sequence length="175" mass="19025">MARERASAASSSSATTSDRSTESSRSSVVNERENCRPSGSSRLKKARSWRSIKRLPSDTIHRADVLNVASFTPNRNLNIEAIRDPKLHPAWTYAASLSPTLPSGASLDPSGSLVSGQRSEVSSPVTSYSDFCGSSKHRYTFNHDEKLIKIQKSAGGAVDFQGTPQYSQKPTKYST</sequence>
<feature type="region of interest" description="Disordered" evidence="1">
    <location>
        <begin position="1"/>
        <end position="48"/>
    </location>
</feature>
<dbReference type="AlphaFoldDB" id="A0A6A6V4H5"/>
<dbReference type="Proteomes" id="UP000799440">
    <property type="component" value="Unassembled WGS sequence"/>
</dbReference>
<dbReference type="EMBL" id="MU006582">
    <property type="protein sequence ID" value="KAF2745395.1"/>
    <property type="molecule type" value="Genomic_DNA"/>
</dbReference>
<reference evidence="2" key="1">
    <citation type="journal article" date="2020" name="Stud. Mycol.">
        <title>101 Dothideomycetes genomes: a test case for predicting lifestyles and emergence of pathogens.</title>
        <authorList>
            <person name="Haridas S."/>
            <person name="Albert R."/>
            <person name="Binder M."/>
            <person name="Bloem J."/>
            <person name="Labutti K."/>
            <person name="Salamov A."/>
            <person name="Andreopoulos B."/>
            <person name="Baker S."/>
            <person name="Barry K."/>
            <person name="Bills G."/>
            <person name="Bluhm B."/>
            <person name="Cannon C."/>
            <person name="Castanera R."/>
            <person name="Culley D."/>
            <person name="Daum C."/>
            <person name="Ezra D."/>
            <person name="Gonzalez J."/>
            <person name="Henrissat B."/>
            <person name="Kuo A."/>
            <person name="Liang C."/>
            <person name="Lipzen A."/>
            <person name="Lutzoni F."/>
            <person name="Magnuson J."/>
            <person name="Mondo S."/>
            <person name="Nolan M."/>
            <person name="Ohm R."/>
            <person name="Pangilinan J."/>
            <person name="Park H.-J."/>
            <person name="Ramirez L."/>
            <person name="Alfaro M."/>
            <person name="Sun H."/>
            <person name="Tritt A."/>
            <person name="Yoshinaga Y."/>
            <person name="Zwiers L.-H."/>
            <person name="Turgeon B."/>
            <person name="Goodwin S."/>
            <person name="Spatafora J."/>
            <person name="Crous P."/>
            <person name="Grigoriev I."/>
        </authorList>
    </citation>
    <scope>NUCLEOTIDE SEQUENCE</scope>
    <source>
        <strain evidence="2">CBS 119925</strain>
    </source>
</reference>
<evidence type="ECO:0000256" key="1">
    <source>
        <dbReference type="SAM" id="MobiDB-lite"/>
    </source>
</evidence>
<gene>
    <name evidence="2" type="ORF">M011DRAFT_469452</name>
</gene>